<keyword evidence="9" id="KW-1015">Disulfide bond</keyword>
<dbReference type="GO" id="GO:0106155">
    <property type="term" value="F:peptidyl-lysine 3-dioxygenase activity"/>
    <property type="evidence" value="ECO:0007669"/>
    <property type="project" value="UniProtKB-EC"/>
</dbReference>
<keyword evidence="7" id="KW-0560">Oxidoreductase</keyword>
<comment type="subcellular location">
    <subcellularLocation>
        <location evidence="3">Cytoplasm</location>
    </subcellularLocation>
    <subcellularLocation>
        <location evidence="2">Nucleus</location>
    </subcellularLocation>
</comment>
<evidence type="ECO:0000256" key="13">
    <source>
        <dbReference type="ARBA" id="ARBA00066577"/>
    </source>
</evidence>
<accession>A0AAR2JRC3</accession>
<dbReference type="InterPro" id="IPR003347">
    <property type="entry name" value="JmjC_dom"/>
</dbReference>
<comment type="subunit">
    <text evidence="12">Homodimer; disulfide-linked. Interacts with DRG1 and DRG2.</text>
</comment>
<evidence type="ECO:0000313" key="19">
    <source>
        <dbReference type="Proteomes" id="UP001501920"/>
    </source>
</evidence>
<dbReference type="Proteomes" id="UP001501920">
    <property type="component" value="Chromosome 10"/>
</dbReference>
<keyword evidence="6" id="KW-0378">Hydrolase</keyword>
<evidence type="ECO:0000256" key="6">
    <source>
        <dbReference type="ARBA" id="ARBA00022801"/>
    </source>
</evidence>
<evidence type="ECO:0000256" key="5">
    <source>
        <dbReference type="ARBA" id="ARBA00022723"/>
    </source>
</evidence>
<keyword evidence="10" id="KW-0539">Nucleus</keyword>
<evidence type="ECO:0000313" key="18">
    <source>
        <dbReference type="Ensembl" id="ENSPNAP00000054563.1"/>
    </source>
</evidence>
<keyword evidence="8" id="KW-0408">Iron</keyword>
<evidence type="ECO:0000256" key="16">
    <source>
        <dbReference type="ARBA" id="ARBA00082910"/>
    </source>
</evidence>
<evidence type="ECO:0000256" key="14">
    <source>
        <dbReference type="ARBA" id="ARBA00071397"/>
    </source>
</evidence>
<reference evidence="18" key="2">
    <citation type="submission" date="2025-08" db="UniProtKB">
        <authorList>
            <consortium name="Ensembl"/>
        </authorList>
    </citation>
    <scope>IDENTIFICATION</scope>
</reference>
<dbReference type="InterPro" id="IPR041667">
    <property type="entry name" value="Cupin_8"/>
</dbReference>
<comment type="cofactor">
    <cofactor evidence="1">
        <name>Fe(2+)</name>
        <dbReference type="ChEBI" id="CHEBI:29033"/>
    </cofactor>
</comment>
<keyword evidence="4" id="KW-0963">Cytoplasm</keyword>
<dbReference type="Gene3D" id="2.60.120.10">
    <property type="entry name" value="Jelly Rolls"/>
    <property type="match status" value="1"/>
</dbReference>
<dbReference type="InterPro" id="IPR014710">
    <property type="entry name" value="RmlC-like_jellyroll"/>
</dbReference>
<evidence type="ECO:0000256" key="11">
    <source>
        <dbReference type="ARBA" id="ARBA00054742"/>
    </source>
</evidence>
<dbReference type="Ensembl" id="ENSPNAT00000048856.1">
    <property type="protein sequence ID" value="ENSPNAP00000054563.1"/>
    <property type="gene ID" value="ENSPNAG00000008280.2"/>
</dbReference>
<dbReference type="GO" id="GO:0005634">
    <property type="term" value="C:nucleus"/>
    <property type="evidence" value="ECO:0007669"/>
    <property type="project" value="UniProtKB-SubCell"/>
</dbReference>
<reference evidence="18" key="3">
    <citation type="submission" date="2025-09" db="UniProtKB">
        <authorList>
            <consortium name="Ensembl"/>
        </authorList>
    </citation>
    <scope>IDENTIFICATION</scope>
</reference>
<dbReference type="GO" id="GO:0005737">
    <property type="term" value="C:cytoplasm"/>
    <property type="evidence" value="ECO:0007669"/>
    <property type="project" value="UniProtKB-SubCell"/>
</dbReference>
<evidence type="ECO:0000256" key="15">
    <source>
        <dbReference type="ARBA" id="ARBA00078699"/>
    </source>
</evidence>
<dbReference type="Pfam" id="PF13621">
    <property type="entry name" value="Cupin_8"/>
    <property type="match status" value="1"/>
</dbReference>
<keyword evidence="5" id="KW-0479">Metal-binding</keyword>
<dbReference type="PANTHER" id="PTHR12461:SF99">
    <property type="entry name" value="BIFUNCTIONAL PEPTIDASE AND (3S)-LYSYL HYDROXYLASE JMJD7"/>
    <property type="match status" value="1"/>
</dbReference>
<dbReference type="GeneTree" id="ENSGT00900000141196"/>
<keyword evidence="19" id="KW-1185">Reference proteome</keyword>
<evidence type="ECO:0000259" key="17">
    <source>
        <dbReference type="PROSITE" id="PS51184"/>
    </source>
</evidence>
<dbReference type="EC" id="1.14.11.63" evidence="13"/>
<sequence>MLFMFNCHVSVHGAAPKYVCARVRCSPTRTRCRNPTQHGKWDPIRMRQSGSETQRELYLNESVPYLDGPVSPLQFYRDWIGPNKPCIIRNAFSDWPALSKWNPAYLRETVGSKVISVAVTPNGYADAVNGDRFVMPEERQMTFSSLLDIIEGKVKSSGVFYVQKQCSNLTEELPQLTEDVQTHIPWMSEALGKLPDAVNFWIGEENAVTSMHKDHYENLYCVISGEKRFILIPPTDRPFIPYELYQPATYKQKQDDSFEIVDEEDSEKVPWIPLDPLNPDLDRYPSYRLARPLYCTVKAGEMLYLPSLWFHHVRQSHGCIAVNFWYDMDYDIKYNYFQLVESLTGAVGSV</sequence>
<evidence type="ECO:0000256" key="8">
    <source>
        <dbReference type="ARBA" id="ARBA00023004"/>
    </source>
</evidence>
<dbReference type="PROSITE" id="PS51184">
    <property type="entry name" value="JMJC"/>
    <property type="match status" value="1"/>
</dbReference>
<evidence type="ECO:0000256" key="12">
    <source>
        <dbReference type="ARBA" id="ARBA00061908"/>
    </source>
</evidence>
<dbReference type="SMART" id="SM00558">
    <property type="entry name" value="JmjC"/>
    <property type="match status" value="1"/>
</dbReference>
<dbReference type="GO" id="GO:0016787">
    <property type="term" value="F:hydrolase activity"/>
    <property type="evidence" value="ECO:0007669"/>
    <property type="project" value="UniProtKB-KW"/>
</dbReference>
<dbReference type="AlphaFoldDB" id="A0AAR2JRC3"/>
<evidence type="ECO:0000256" key="10">
    <source>
        <dbReference type="ARBA" id="ARBA00023242"/>
    </source>
</evidence>
<dbReference type="SUPFAM" id="SSF51197">
    <property type="entry name" value="Clavaminate synthase-like"/>
    <property type="match status" value="1"/>
</dbReference>
<evidence type="ECO:0000256" key="7">
    <source>
        <dbReference type="ARBA" id="ARBA00023002"/>
    </source>
</evidence>
<evidence type="ECO:0000256" key="1">
    <source>
        <dbReference type="ARBA" id="ARBA00001954"/>
    </source>
</evidence>
<evidence type="ECO:0000256" key="2">
    <source>
        <dbReference type="ARBA" id="ARBA00004123"/>
    </source>
</evidence>
<reference evidence="18 19" key="1">
    <citation type="submission" date="2020-10" db="EMBL/GenBank/DDBJ databases">
        <title>Pygocentrus nattereri (red-bellied piranha) genome, fPygNat1, primary haplotype.</title>
        <authorList>
            <person name="Myers G."/>
            <person name="Meyer A."/>
            <person name="Karagic N."/>
            <person name="Pippel M."/>
            <person name="Winkler S."/>
            <person name="Tracey A."/>
            <person name="Wood J."/>
            <person name="Formenti G."/>
            <person name="Howe K."/>
            <person name="Fedrigo O."/>
            <person name="Jarvis E.D."/>
        </authorList>
    </citation>
    <scope>NUCLEOTIDE SEQUENCE [LARGE SCALE GENOMIC DNA]</scope>
</reference>
<dbReference type="FunFam" id="2.60.120.10:FF:000059">
    <property type="entry name" value="jmjC domain-containing protein 7"/>
    <property type="match status" value="1"/>
</dbReference>
<name>A0AAR2JRC3_PYGNA</name>
<evidence type="ECO:0000256" key="9">
    <source>
        <dbReference type="ARBA" id="ARBA00023157"/>
    </source>
</evidence>
<organism evidence="18 19">
    <name type="scientific">Pygocentrus nattereri</name>
    <name type="common">Red-bellied piranha</name>
    <dbReference type="NCBI Taxonomy" id="42514"/>
    <lineage>
        <taxon>Eukaryota</taxon>
        <taxon>Metazoa</taxon>
        <taxon>Chordata</taxon>
        <taxon>Craniata</taxon>
        <taxon>Vertebrata</taxon>
        <taxon>Euteleostomi</taxon>
        <taxon>Actinopterygii</taxon>
        <taxon>Neopterygii</taxon>
        <taxon>Teleostei</taxon>
        <taxon>Ostariophysi</taxon>
        <taxon>Characiformes</taxon>
        <taxon>Characoidei</taxon>
        <taxon>Pygocentrus</taxon>
    </lineage>
</organism>
<protein>
    <recommendedName>
        <fullName evidence="14">Bifunctional peptidase and (3S)-lysyl hydroxylase JMJD7</fullName>
        <ecNumber evidence="13">1.14.11.63</ecNumber>
    </recommendedName>
    <alternativeName>
        <fullName evidence="15">JmjC domain-containing protein 7</fullName>
    </alternativeName>
    <alternativeName>
        <fullName evidence="16">Jumonji domain-containing protein 7</fullName>
    </alternativeName>
</protein>
<proteinExistence type="predicted"/>
<dbReference type="PANTHER" id="PTHR12461">
    <property type="entry name" value="HYPOXIA-INDUCIBLE FACTOR 1 ALPHA INHIBITOR-RELATED"/>
    <property type="match status" value="1"/>
</dbReference>
<comment type="function">
    <text evidence="11">Bifunctional enzyme that acts both as an endopeptidase and 2-oxoglutarate-dependent monooxygenase. Endopeptidase that cleaves histones N-terminal tails at the carboxyl side of methylated arginine or lysine residues, to generate 'tailless nucleosomes', which may trigger transcription elongation. Preferentially recognizes and cleaves monomethylated and dimethylated arginine residues of histones H2, H3 and H4. After initial cleavage, continues to digest histones tails via its aminopeptidase activity. Additionally, may play a role in protein biosynthesis by modifying the translation machinery. Acts as a Fe(2+) and 2-oxoglutarate-dependent monooxygenase, catalyzing (S)-stereospecific hydroxylation at C-3 of 'Lys-22' of DRG1 and 'Lys-21' of DRG2 translation factors (TRAFAC), promoting their interaction with ribonucleic acids (RNA).</text>
</comment>
<evidence type="ECO:0000256" key="3">
    <source>
        <dbReference type="ARBA" id="ARBA00004496"/>
    </source>
</evidence>
<dbReference type="GO" id="GO:0046872">
    <property type="term" value="F:metal ion binding"/>
    <property type="evidence" value="ECO:0007669"/>
    <property type="project" value="UniProtKB-KW"/>
</dbReference>
<feature type="domain" description="JmjC" evidence="17">
    <location>
        <begin position="162"/>
        <end position="341"/>
    </location>
</feature>
<evidence type="ECO:0000256" key="4">
    <source>
        <dbReference type="ARBA" id="ARBA00022490"/>
    </source>
</evidence>